<reference evidence="1 2" key="1">
    <citation type="submission" date="2016-10" db="EMBL/GenBank/DDBJ databases">
        <authorList>
            <person name="de Groot N.N."/>
        </authorList>
    </citation>
    <scope>NUCLEOTIDE SEQUENCE [LARGE SCALE GENOMIC DNA]</scope>
    <source>
        <strain evidence="1 2">JCM 10630</strain>
    </source>
</reference>
<organism evidence="1 2">
    <name type="scientific">Ectopseudomonas alcaliphila</name>
    <dbReference type="NCBI Taxonomy" id="101564"/>
    <lineage>
        <taxon>Bacteria</taxon>
        <taxon>Pseudomonadati</taxon>
        <taxon>Pseudomonadota</taxon>
        <taxon>Gammaproteobacteria</taxon>
        <taxon>Pseudomonadales</taxon>
        <taxon>Pseudomonadaceae</taxon>
        <taxon>Ectopseudomonas</taxon>
    </lineage>
</organism>
<name>A0A1G6UFR8_9GAMM</name>
<dbReference type="EMBL" id="FNAE01000001">
    <property type="protein sequence ID" value="SDD40109.1"/>
    <property type="molecule type" value="Genomic_DNA"/>
</dbReference>
<evidence type="ECO:0000313" key="2">
    <source>
        <dbReference type="Proteomes" id="UP000182413"/>
    </source>
</evidence>
<gene>
    <name evidence="1" type="ORF">SAMN05216575_101487</name>
</gene>
<sequence>MKYALYAFGKMITLVLRSQMQNQVQTMASPFAKQELIL</sequence>
<protein>
    <submittedName>
        <fullName evidence="1">Uncharacterized protein</fullName>
    </submittedName>
</protein>
<dbReference type="Proteomes" id="UP000182413">
    <property type="component" value="Unassembled WGS sequence"/>
</dbReference>
<dbReference type="AlphaFoldDB" id="A0A1G6UFR8"/>
<accession>A0A1G6UFR8</accession>
<proteinExistence type="predicted"/>
<evidence type="ECO:0000313" key="1">
    <source>
        <dbReference type="EMBL" id="SDD40109.1"/>
    </source>
</evidence>